<protein>
    <submittedName>
        <fullName evidence="2">Uncharacterized protein</fullName>
    </submittedName>
</protein>
<dbReference type="Proteomes" id="UP000031675">
    <property type="component" value="Unassembled WGS sequence"/>
</dbReference>
<name>A0A0C2GB92_9ACTN</name>
<sequence>MKPGLLDLCGAMDDDVLKTGLYPRRQDEVSSPPDSATLTPEPSSGFRTVEDECSWLISPDGLTDWRLELSYEAYVESYGDTPVRDRAKTVMKSIEEDYASQYGSEYESPGKSTWGDRATVFYMPGGAPEGSEYSVIMRKKGVVCELSYKPVENGAEADEEAFQAQADPAARALSDEIHFLLPD</sequence>
<evidence type="ECO:0000256" key="1">
    <source>
        <dbReference type="SAM" id="MobiDB-lite"/>
    </source>
</evidence>
<feature type="compositionally biased region" description="Polar residues" evidence="1">
    <location>
        <begin position="32"/>
        <end position="46"/>
    </location>
</feature>
<comment type="caution">
    <text evidence="2">The sequence shown here is derived from an EMBL/GenBank/DDBJ whole genome shotgun (WGS) entry which is preliminary data.</text>
</comment>
<gene>
    <name evidence="2" type="ORF">LP52_00510</name>
</gene>
<feature type="region of interest" description="Disordered" evidence="1">
    <location>
        <begin position="23"/>
        <end position="46"/>
    </location>
</feature>
<organism evidence="2 3">
    <name type="scientific">Streptomonospora alba</name>
    <dbReference type="NCBI Taxonomy" id="183763"/>
    <lineage>
        <taxon>Bacteria</taxon>
        <taxon>Bacillati</taxon>
        <taxon>Actinomycetota</taxon>
        <taxon>Actinomycetes</taxon>
        <taxon>Streptosporangiales</taxon>
        <taxon>Nocardiopsidaceae</taxon>
        <taxon>Streptomonospora</taxon>
    </lineage>
</organism>
<keyword evidence="3" id="KW-1185">Reference proteome</keyword>
<evidence type="ECO:0000313" key="2">
    <source>
        <dbReference type="EMBL" id="KII00624.1"/>
    </source>
</evidence>
<proteinExistence type="predicted"/>
<dbReference type="AlphaFoldDB" id="A0A0C2GB92"/>
<reference evidence="3" key="1">
    <citation type="journal article" date="2015" name="Chem. Biol.">
        <title>Structure, bioactivity, and resistance mechanism of streptomonomicin, an unusual lasso Peptide from an understudied halophilic actinomycete.</title>
        <authorList>
            <person name="Metelev M."/>
            <person name="Tietz J.I."/>
            <person name="Melby J.O."/>
            <person name="Blair P.M."/>
            <person name="Zhu L."/>
            <person name="Livnat I."/>
            <person name="Severinov K."/>
            <person name="Mitchell D.A."/>
        </authorList>
    </citation>
    <scope>NUCLEOTIDE SEQUENCE [LARGE SCALE GENOMIC DNA]</scope>
    <source>
        <strain evidence="3">YIM 90003</strain>
    </source>
</reference>
<dbReference type="EMBL" id="JROO01000001">
    <property type="protein sequence ID" value="KII00624.1"/>
    <property type="molecule type" value="Genomic_DNA"/>
</dbReference>
<evidence type="ECO:0000313" key="3">
    <source>
        <dbReference type="Proteomes" id="UP000031675"/>
    </source>
</evidence>
<accession>A0A0C2GB92</accession>